<dbReference type="Pfam" id="PF13561">
    <property type="entry name" value="adh_short_C2"/>
    <property type="match status" value="1"/>
</dbReference>
<dbReference type="Gene3D" id="3.40.50.720">
    <property type="entry name" value="NAD(P)-binding Rossmann-like Domain"/>
    <property type="match status" value="1"/>
</dbReference>
<evidence type="ECO:0000256" key="3">
    <source>
        <dbReference type="SAM" id="MobiDB-lite"/>
    </source>
</evidence>
<accession>A0ABS1B7Z1</accession>
<sequence length="322" mass="33989">MPATDPETHAREDTHGNGAEDIGPVTARARELGTKDGEPSFPAQDQDPPGLTAPMEPVPDHGEQSYVGHGRLDGLVALITGGDSGIGRAVAIAFAREGADVALSYMDAEQEDAEETARWVQDAGRRALLLPGDIREEAHARSLVTRTVEELGRLDVLVNNAAFQWGRAEPRGIEGIDSERLHRTLATNLESMFWITQEAVPHLREGSSIINTTSIQSYDPSVPLMDYAATKSAINNLTVNLAGDLGGKGIRVNAVAPGPIWTPLNVATRASEDYTAFGGNTPLGRAGQPAECAGAYVFLASPAEASYVSGTVLGVTGGRPVF</sequence>
<keyword evidence="2" id="KW-0560">Oxidoreductase</keyword>
<feature type="compositionally biased region" description="Basic and acidic residues" evidence="3">
    <location>
        <begin position="1"/>
        <end position="15"/>
    </location>
</feature>
<dbReference type="Proteomes" id="UP000612352">
    <property type="component" value="Unassembled WGS sequence"/>
</dbReference>
<dbReference type="InterPro" id="IPR002347">
    <property type="entry name" value="SDR_fam"/>
</dbReference>
<dbReference type="SUPFAM" id="SSF51735">
    <property type="entry name" value="NAD(P)-binding Rossmann-fold domains"/>
    <property type="match status" value="1"/>
</dbReference>
<evidence type="ECO:0000313" key="4">
    <source>
        <dbReference type="EMBL" id="MBK0330782.1"/>
    </source>
</evidence>
<feature type="compositionally biased region" description="Basic and acidic residues" evidence="3">
    <location>
        <begin position="28"/>
        <end position="38"/>
    </location>
</feature>
<dbReference type="PROSITE" id="PS00061">
    <property type="entry name" value="ADH_SHORT"/>
    <property type="match status" value="1"/>
</dbReference>
<protein>
    <submittedName>
        <fullName evidence="4">SDR family oxidoreductase</fullName>
    </submittedName>
</protein>
<dbReference type="PANTHER" id="PTHR48107:SF16">
    <property type="entry name" value="NADPH-DEPENDENT ALDEHYDE REDUCTASE 1, CHLOROPLASTIC"/>
    <property type="match status" value="1"/>
</dbReference>
<dbReference type="PRINTS" id="PR00081">
    <property type="entry name" value="GDHRDH"/>
</dbReference>
<dbReference type="InterPro" id="IPR036291">
    <property type="entry name" value="NAD(P)-bd_dom_sf"/>
</dbReference>
<proteinExistence type="inferred from homology"/>
<dbReference type="PANTHER" id="PTHR48107">
    <property type="entry name" value="NADPH-DEPENDENT ALDEHYDE REDUCTASE-LIKE PROTEIN, CHLOROPLASTIC-RELATED"/>
    <property type="match status" value="1"/>
</dbReference>
<comment type="caution">
    <text evidence="4">The sequence shown here is derived from an EMBL/GenBank/DDBJ whole genome shotgun (WGS) entry which is preliminary data.</text>
</comment>
<dbReference type="PRINTS" id="PR00080">
    <property type="entry name" value="SDRFAMILY"/>
</dbReference>
<organism evidence="4 5">
    <name type="scientific">Brachybacterium halotolerans</name>
    <dbReference type="NCBI Taxonomy" id="2795215"/>
    <lineage>
        <taxon>Bacteria</taxon>
        <taxon>Bacillati</taxon>
        <taxon>Actinomycetota</taxon>
        <taxon>Actinomycetes</taxon>
        <taxon>Micrococcales</taxon>
        <taxon>Dermabacteraceae</taxon>
        <taxon>Brachybacterium</taxon>
    </lineage>
</organism>
<comment type="similarity">
    <text evidence="1">Belongs to the short-chain dehydrogenases/reductases (SDR) family.</text>
</comment>
<evidence type="ECO:0000313" key="5">
    <source>
        <dbReference type="Proteomes" id="UP000612352"/>
    </source>
</evidence>
<evidence type="ECO:0000256" key="1">
    <source>
        <dbReference type="ARBA" id="ARBA00006484"/>
    </source>
</evidence>
<dbReference type="RefSeq" id="WP_200501437.1">
    <property type="nucleotide sequence ID" value="NZ_JAEDAJ010000002.1"/>
</dbReference>
<dbReference type="EMBL" id="JAEDAJ010000002">
    <property type="protein sequence ID" value="MBK0330782.1"/>
    <property type="molecule type" value="Genomic_DNA"/>
</dbReference>
<evidence type="ECO:0000256" key="2">
    <source>
        <dbReference type="ARBA" id="ARBA00023002"/>
    </source>
</evidence>
<reference evidence="4 5" key="1">
    <citation type="submission" date="2020-12" db="EMBL/GenBank/DDBJ databases">
        <title>Brachybacterium sp. MASK1Z-5, whole genome shotgun sequence.</title>
        <authorList>
            <person name="Tuo L."/>
        </authorList>
    </citation>
    <scope>NUCLEOTIDE SEQUENCE [LARGE SCALE GENOMIC DNA]</scope>
    <source>
        <strain evidence="4 5">MASK1Z-5</strain>
    </source>
</reference>
<name>A0ABS1B7Z1_9MICO</name>
<dbReference type="InterPro" id="IPR020904">
    <property type="entry name" value="Sc_DH/Rdtase_CS"/>
</dbReference>
<feature type="region of interest" description="Disordered" evidence="3">
    <location>
        <begin position="1"/>
        <end position="67"/>
    </location>
</feature>
<gene>
    <name evidence="4" type="ORF">I8D64_05140</name>
</gene>
<keyword evidence="5" id="KW-1185">Reference proteome</keyword>